<dbReference type="EMBL" id="JBFSHR010000049">
    <property type="protein sequence ID" value="MEX6430365.1"/>
    <property type="molecule type" value="Genomic_DNA"/>
</dbReference>
<evidence type="ECO:0000259" key="2">
    <source>
        <dbReference type="Pfam" id="PF00582"/>
    </source>
</evidence>
<dbReference type="InterPro" id="IPR014729">
    <property type="entry name" value="Rossmann-like_a/b/a_fold"/>
</dbReference>
<dbReference type="CDD" id="cd00293">
    <property type="entry name" value="USP-like"/>
    <property type="match status" value="1"/>
</dbReference>
<reference evidence="3 4" key="1">
    <citation type="submission" date="2024-07" db="EMBL/GenBank/DDBJ databases">
        <title>Draft Genome Sequence of Ferrimicrobium acidiphilum Strain YE2023, Isolated from a Pulp of Bioleach Reactor.</title>
        <authorList>
            <person name="Elkina Y.A."/>
            <person name="Bulaeva A.G."/>
            <person name="Beletsky A.V."/>
            <person name="Mardanov A.V."/>
        </authorList>
    </citation>
    <scope>NUCLEOTIDE SEQUENCE [LARGE SCALE GENOMIC DNA]</scope>
    <source>
        <strain evidence="3 4">YE2023</strain>
    </source>
</reference>
<evidence type="ECO:0000256" key="1">
    <source>
        <dbReference type="SAM" id="MobiDB-lite"/>
    </source>
</evidence>
<keyword evidence="4" id="KW-1185">Reference proteome</keyword>
<dbReference type="Pfam" id="PF00582">
    <property type="entry name" value="Usp"/>
    <property type="match status" value="1"/>
</dbReference>
<dbReference type="InterPro" id="IPR006016">
    <property type="entry name" value="UspA"/>
</dbReference>
<dbReference type="SUPFAM" id="SSF52402">
    <property type="entry name" value="Adenine nucleotide alpha hydrolases-like"/>
    <property type="match status" value="1"/>
</dbReference>
<dbReference type="RefSeq" id="WP_298387745.1">
    <property type="nucleotide sequence ID" value="NZ_JBFSHR010000049.1"/>
</dbReference>
<feature type="domain" description="UspA" evidence="2">
    <location>
        <begin position="35"/>
        <end position="167"/>
    </location>
</feature>
<protein>
    <submittedName>
        <fullName evidence="3">Universal stress protein</fullName>
    </submittedName>
</protein>
<sequence length="178" mass="19498">MRRNSHPSNSPLVDQPDADATRESQDLPLRPSLNLLLPVGSDIASSTQLLWATANLANRVSVQVLVLHCREWDLAHGIKYFVESLEEANTITTNAMAWLSDLNIPSHGIVRDVERGSVGRGIASTALEYPVDSIMVGLHRKRRLFHGPLGSTISQIERSVTCPVVVINLDTNSSSTPR</sequence>
<feature type="region of interest" description="Disordered" evidence="1">
    <location>
        <begin position="1"/>
        <end position="25"/>
    </location>
</feature>
<comment type="caution">
    <text evidence="3">The sequence shown here is derived from an EMBL/GenBank/DDBJ whole genome shotgun (WGS) entry which is preliminary data.</text>
</comment>
<proteinExistence type="predicted"/>
<gene>
    <name evidence="3" type="ORF">AB6A68_11055</name>
</gene>
<dbReference type="Gene3D" id="3.40.50.620">
    <property type="entry name" value="HUPs"/>
    <property type="match status" value="1"/>
</dbReference>
<organism evidence="3 4">
    <name type="scientific">Ferrimicrobium acidiphilum</name>
    <dbReference type="NCBI Taxonomy" id="121039"/>
    <lineage>
        <taxon>Bacteria</taxon>
        <taxon>Bacillati</taxon>
        <taxon>Actinomycetota</taxon>
        <taxon>Acidimicrobiia</taxon>
        <taxon>Acidimicrobiales</taxon>
        <taxon>Acidimicrobiaceae</taxon>
        <taxon>Ferrimicrobium</taxon>
    </lineage>
</organism>
<feature type="compositionally biased region" description="Polar residues" evidence="1">
    <location>
        <begin position="1"/>
        <end position="12"/>
    </location>
</feature>
<accession>A0ABV3Y4B0</accession>
<name>A0ABV3Y4B0_9ACTN</name>
<dbReference type="Proteomes" id="UP001560267">
    <property type="component" value="Unassembled WGS sequence"/>
</dbReference>
<evidence type="ECO:0000313" key="3">
    <source>
        <dbReference type="EMBL" id="MEX6430365.1"/>
    </source>
</evidence>
<evidence type="ECO:0000313" key="4">
    <source>
        <dbReference type="Proteomes" id="UP001560267"/>
    </source>
</evidence>